<keyword evidence="1" id="KW-1133">Transmembrane helix</keyword>
<reference evidence="2 3" key="1">
    <citation type="submission" date="2019-02" db="EMBL/GenBank/DDBJ databases">
        <title>Draft genome sequence of Amycolatopsis sp. 8-3EHSu isolated from roots of Suaeda maritima.</title>
        <authorList>
            <person name="Duangmal K."/>
            <person name="Chantavorakit T."/>
        </authorList>
    </citation>
    <scope>NUCLEOTIDE SEQUENCE [LARGE SCALE GENOMIC DNA]</scope>
    <source>
        <strain evidence="2 3">8-3EHSu</strain>
    </source>
</reference>
<evidence type="ECO:0000313" key="2">
    <source>
        <dbReference type="EMBL" id="RZQ64889.1"/>
    </source>
</evidence>
<sequence>MKQVRGLIGVASAVGGAVSAASAVRAAKGKNDKLLLANAIASAAAALTGVLLAVRRFRKDEK</sequence>
<keyword evidence="3" id="KW-1185">Reference proteome</keyword>
<dbReference type="AlphaFoldDB" id="A0A4Q7JC63"/>
<gene>
    <name evidence="2" type="ORF">EWH70_06290</name>
</gene>
<organism evidence="2 3">
    <name type="scientific">Amycolatopsis suaedae</name>
    <dbReference type="NCBI Taxonomy" id="2510978"/>
    <lineage>
        <taxon>Bacteria</taxon>
        <taxon>Bacillati</taxon>
        <taxon>Actinomycetota</taxon>
        <taxon>Actinomycetes</taxon>
        <taxon>Pseudonocardiales</taxon>
        <taxon>Pseudonocardiaceae</taxon>
        <taxon>Amycolatopsis</taxon>
    </lineage>
</organism>
<protein>
    <submittedName>
        <fullName evidence="2">Uncharacterized protein</fullName>
    </submittedName>
</protein>
<keyword evidence="1" id="KW-0812">Transmembrane</keyword>
<proteinExistence type="predicted"/>
<accession>A0A4Q7JC63</accession>
<name>A0A4Q7JC63_9PSEU</name>
<keyword evidence="1" id="KW-0472">Membrane</keyword>
<evidence type="ECO:0000256" key="1">
    <source>
        <dbReference type="SAM" id="Phobius"/>
    </source>
</evidence>
<dbReference type="EMBL" id="SFCC01000003">
    <property type="protein sequence ID" value="RZQ64889.1"/>
    <property type="molecule type" value="Genomic_DNA"/>
</dbReference>
<comment type="caution">
    <text evidence="2">The sequence shown here is derived from an EMBL/GenBank/DDBJ whole genome shotgun (WGS) entry which is preliminary data.</text>
</comment>
<dbReference type="Proteomes" id="UP000292003">
    <property type="component" value="Unassembled WGS sequence"/>
</dbReference>
<feature type="transmembrane region" description="Helical" evidence="1">
    <location>
        <begin position="36"/>
        <end position="54"/>
    </location>
</feature>
<evidence type="ECO:0000313" key="3">
    <source>
        <dbReference type="Proteomes" id="UP000292003"/>
    </source>
</evidence>